<dbReference type="Gene3D" id="3.40.50.1000">
    <property type="entry name" value="HAD superfamily/HAD-like"/>
    <property type="match status" value="1"/>
</dbReference>
<sequence length="361" mass="41970">MSCRLSLGGVACTTKSTLLQKLDKYINMHVNLSDYKELHDKFKFDHRVGSLLYAAHRYKSLQNDDTIKTLQVYDRHPMEALVYETMHKNISLEDTCEIFKQCVDMGFAQNWKSIIIRIEPGTEATIVKMMKKRNNGIDSMNEEYVTEQDKRFELFARYFGAEEFFIDCSKNITVQQNALEARIVETINRWQIVDESMHVFEYHLPVITNKIAGFDLDGTLIETISGKVYSENCVDWKWKYCTVYETFVELIKKNYTIVIVTNQLGISMNKVSAYEMKKKIEYICNALGLPLVVMMPTKMDKYRKPATGSMDYLMTRNSKIDLQQSFFCGDDVNGTLLNDSNYAKACGMKFYYDFDYFGNNC</sequence>
<dbReference type="Pfam" id="PF08645">
    <property type="entry name" value="PNK3P"/>
    <property type="match status" value="1"/>
</dbReference>
<dbReference type="RefSeq" id="YP_010797809.1">
    <property type="nucleotide sequence ID" value="NC_076246.1"/>
</dbReference>
<dbReference type="NCBIfam" id="TIGR01664">
    <property type="entry name" value="DNA-3'-Pase"/>
    <property type="match status" value="1"/>
</dbReference>
<evidence type="ECO:0000313" key="1">
    <source>
        <dbReference type="EMBL" id="AYN45005.1"/>
    </source>
</evidence>
<dbReference type="InterPro" id="IPR006551">
    <property type="entry name" value="Polynucleotide_phosphatase"/>
</dbReference>
<dbReference type="NCBIfam" id="TIGR01662">
    <property type="entry name" value="HAD-SF-IIIA"/>
    <property type="match status" value="1"/>
</dbReference>
<gene>
    <name evidence="1" type="primary">nrk-1</name>
    <name evidence="1" type="ORF">SENV_ORF45</name>
</gene>
<evidence type="ECO:0000313" key="2">
    <source>
        <dbReference type="Proteomes" id="UP000676073"/>
    </source>
</evidence>
<dbReference type="GeneID" id="80535801"/>
<dbReference type="InterPro" id="IPR023214">
    <property type="entry name" value="HAD_sf"/>
</dbReference>
<reference evidence="1 2" key="1">
    <citation type="submission" date="2018-05" db="EMBL/GenBank/DDBJ databases">
        <title>The genome sequence of a novel Spodoptera exigua multiple nucleopolyhedrovirus, SeMNPV-QD, isolated from Qingdao, China.</title>
        <authorList>
            <person name="Chen Y."/>
            <person name="Qi B."/>
            <person name="Zheng G."/>
            <person name="Zhang Y."/>
            <person name="Li C."/>
        </authorList>
    </citation>
    <scope>NUCLEOTIDE SEQUENCE [LARGE SCALE GENOMIC DNA]</scope>
    <source>
        <strain evidence="1">SeMNPV-QD</strain>
    </source>
</reference>
<dbReference type="GO" id="GO:0003690">
    <property type="term" value="F:double-stranded DNA binding"/>
    <property type="evidence" value="ECO:0007669"/>
    <property type="project" value="TreeGrafter"/>
</dbReference>
<dbReference type="InterPro" id="IPR036412">
    <property type="entry name" value="HAD-like_sf"/>
</dbReference>
<dbReference type="SUPFAM" id="SSF56784">
    <property type="entry name" value="HAD-like"/>
    <property type="match status" value="1"/>
</dbReference>
<dbReference type="KEGG" id="vg:80535801"/>
<dbReference type="PANTHER" id="PTHR12083">
    <property type="entry name" value="BIFUNCTIONAL POLYNUCLEOTIDE PHOSPHATASE/KINASE"/>
    <property type="match status" value="1"/>
</dbReference>
<name>A0A3G2JTY9_9ABAC</name>
<dbReference type="InterPro" id="IPR027417">
    <property type="entry name" value="P-loop_NTPase"/>
</dbReference>
<accession>A0A3G2JTY9</accession>
<organism evidence="1 2">
    <name type="scientific">Spodoptera exigua multiple nucleopolyhedrovirus</name>
    <dbReference type="NCBI Taxonomy" id="10454"/>
    <lineage>
        <taxon>Viruses</taxon>
        <taxon>Viruses incertae sedis</taxon>
        <taxon>Naldaviricetes</taxon>
        <taxon>Lefavirales</taxon>
        <taxon>Baculoviridae</taxon>
        <taxon>Alphabaculovirus</taxon>
    </lineage>
</organism>
<dbReference type="Gene3D" id="3.40.50.300">
    <property type="entry name" value="P-loop containing nucleotide triphosphate hydrolases"/>
    <property type="match status" value="1"/>
</dbReference>
<dbReference type="Proteomes" id="UP000676073">
    <property type="component" value="Segment"/>
</dbReference>
<protein>
    <submittedName>
        <fullName evidence="1">Nrk-1</fullName>
    </submittedName>
</protein>
<dbReference type="EMBL" id="MH370144">
    <property type="protein sequence ID" value="AYN45005.1"/>
    <property type="molecule type" value="Genomic_DNA"/>
</dbReference>
<dbReference type="PANTHER" id="PTHR12083:SF9">
    <property type="entry name" value="BIFUNCTIONAL POLYNUCLEOTIDE PHOSPHATASE_KINASE"/>
    <property type="match status" value="1"/>
</dbReference>
<proteinExistence type="predicted"/>
<dbReference type="GO" id="GO:0046403">
    <property type="term" value="F:polynucleotide 3'-phosphatase activity"/>
    <property type="evidence" value="ECO:0007669"/>
    <property type="project" value="TreeGrafter"/>
</dbReference>
<keyword evidence="2" id="KW-1185">Reference proteome</keyword>
<dbReference type="GO" id="GO:0006281">
    <property type="term" value="P:DNA repair"/>
    <property type="evidence" value="ECO:0007669"/>
    <property type="project" value="TreeGrafter"/>
</dbReference>
<dbReference type="SUPFAM" id="SSF52540">
    <property type="entry name" value="P-loop containing nucleoside triphosphate hydrolases"/>
    <property type="match status" value="1"/>
</dbReference>
<dbReference type="GO" id="GO:0046404">
    <property type="term" value="F:ATP-dependent polydeoxyribonucleotide 5'-hydroxyl-kinase activity"/>
    <property type="evidence" value="ECO:0007669"/>
    <property type="project" value="TreeGrafter"/>
</dbReference>
<dbReference type="InterPro" id="IPR013954">
    <property type="entry name" value="PNK3P"/>
</dbReference>
<dbReference type="InterPro" id="IPR006549">
    <property type="entry name" value="HAD-SF_hydro_IIIA"/>
</dbReference>